<evidence type="ECO:0000256" key="1">
    <source>
        <dbReference type="ARBA" id="ARBA00022553"/>
    </source>
</evidence>
<evidence type="ECO:0000313" key="4">
    <source>
        <dbReference type="EMBL" id="OGZ35019.1"/>
    </source>
</evidence>
<dbReference type="PANTHER" id="PTHR44591:SF3">
    <property type="entry name" value="RESPONSE REGULATORY DOMAIN-CONTAINING PROTEIN"/>
    <property type="match status" value="1"/>
</dbReference>
<feature type="domain" description="Response regulatory" evidence="3">
    <location>
        <begin position="5"/>
        <end position="117"/>
    </location>
</feature>
<dbReference type="PROSITE" id="PS50110">
    <property type="entry name" value="RESPONSE_REGULATORY"/>
    <property type="match status" value="1"/>
</dbReference>
<dbReference type="SMART" id="SM00448">
    <property type="entry name" value="REC"/>
    <property type="match status" value="1"/>
</dbReference>
<gene>
    <name evidence="4" type="ORF">A2815_01260</name>
</gene>
<dbReference type="Gene3D" id="3.40.50.2300">
    <property type="match status" value="1"/>
</dbReference>
<dbReference type="InterPro" id="IPR050595">
    <property type="entry name" value="Bact_response_regulator"/>
</dbReference>
<dbReference type="GO" id="GO:0000160">
    <property type="term" value="P:phosphorelay signal transduction system"/>
    <property type="evidence" value="ECO:0007669"/>
    <property type="project" value="InterPro"/>
</dbReference>
<feature type="modified residue" description="4-aspartylphosphate" evidence="2">
    <location>
        <position position="58"/>
    </location>
</feature>
<keyword evidence="1 2" id="KW-0597">Phosphoprotein</keyword>
<dbReference type="Proteomes" id="UP000176974">
    <property type="component" value="Unassembled WGS sequence"/>
</dbReference>
<dbReference type="Pfam" id="PF00072">
    <property type="entry name" value="Response_reg"/>
    <property type="match status" value="1"/>
</dbReference>
<protein>
    <recommendedName>
        <fullName evidence="3">Response regulatory domain-containing protein</fullName>
    </recommendedName>
</protein>
<evidence type="ECO:0000259" key="3">
    <source>
        <dbReference type="PROSITE" id="PS50110"/>
    </source>
</evidence>
<proteinExistence type="predicted"/>
<dbReference type="PANTHER" id="PTHR44591">
    <property type="entry name" value="STRESS RESPONSE REGULATOR PROTEIN 1"/>
    <property type="match status" value="1"/>
</dbReference>
<dbReference type="AlphaFoldDB" id="A0A1G2FAE6"/>
<organism evidence="4 5">
    <name type="scientific">Candidatus Portnoybacteria bacterium RIFCSPHIGHO2_01_FULL_40_12b</name>
    <dbReference type="NCBI Taxonomy" id="1801994"/>
    <lineage>
        <taxon>Bacteria</taxon>
        <taxon>Candidatus Portnoyibacteriota</taxon>
    </lineage>
</organism>
<dbReference type="EMBL" id="MHMY01000021">
    <property type="protein sequence ID" value="OGZ35019.1"/>
    <property type="molecule type" value="Genomic_DNA"/>
</dbReference>
<sequence>MKRNIFLVVDDDEEQRELLRDVLEDFYSEERVICATNGKEGLEKFEENLFSVKLVITDINMPEMNGIDFTKMVKAASPETPVILTSGEPKPDENQADAFLPKPFNLRQLIQIIRKLTGQ</sequence>
<dbReference type="SUPFAM" id="SSF52172">
    <property type="entry name" value="CheY-like"/>
    <property type="match status" value="1"/>
</dbReference>
<name>A0A1G2FAE6_9BACT</name>
<evidence type="ECO:0000313" key="5">
    <source>
        <dbReference type="Proteomes" id="UP000176974"/>
    </source>
</evidence>
<evidence type="ECO:0000256" key="2">
    <source>
        <dbReference type="PROSITE-ProRule" id="PRU00169"/>
    </source>
</evidence>
<reference evidence="4 5" key="1">
    <citation type="journal article" date="2016" name="Nat. Commun.">
        <title>Thousands of microbial genomes shed light on interconnected biogeochemical processes in an aquifer system.</title>
        <authorList>
            <person name="Anantharaman K."/>
            <person name="Brown C.T."/>
            <person name="Hug L.A."/>
            <person name="Sharon I."/>
            <person name="Castelle C.J."/>
            <person name="Probst A.J."/>
            <person name="Thomas B.C."/>
            <person name="Singh A."/>
            <person name="Wilkins M.J."/>
            <person name="Karaoz U."/>
            <person name="Brodie E.L."/>
            <person name="Williams K.H."/>
            <person name="Hubbard S.S."/>
            <person name="Banfield J.F."/>
        </authorList>
    </citation>
    <scope>NUCLEOTIDE SEQUENCE [LARGE SCALE GENOMIC DNA]</scope>
</reference>
<comment type="caution">
    <text evidence="4">The sequence shown here is derived from an EMBL/GenBank/DDBJ whole genome shotgun (WGS) entry which is preliminary data.</text>
</comment>
<dbReference type="InterPro" id="IPR011006">
    <property type="entry name" value="CheY-like_superfamily"/>
</dbReference>
<dbReference type="InterPro" id="IPR001789">
    <property type="entry name" value="Sig_transdc_resp-reg_receiver"/>
</dbReference>
<accession>A0A1G2FAE6</accession>